<evidence type="ECO:0000256" key="2">
    <source>
        <dbReference type="ARBA" id="ARBA00022679"/>
    </source>
</evidence>
<evidence type="ECO:0000256" key="4">
    <source>
        <dbReference type="HAMAP-Rule" id="MF_00013"/>
    </source>
</evidence>
<comment type="function">
    <text evidence="4 5">Catalyzes the transfer of endogenously produced octanoic acid from octanoyl-acyl-carrier-protein onto the lipoyl domains of lipoate-dependent enzymes. Lipoyl-ACP can also act as a substrate although octanoyl-ACP is likely to be the physiological substrate.</text>
</comment>
<evidence type="ECO:0000256" key="1">
    <source>
        <dbReference type="ARBA" id="ARBA00004821"/>
    </source>
</evidence>
<name>A0A8J7YJY0_9ARCH</name>
<keyword evidence="3 4" id="KW-0012">Acyltransferase</keyword>
<dbReference type="PANTHER" id="PTHR10993">
    <property type="entry name" value="OCTANOYLTRANSFERASE"/>
    <property type="match status" value="1"/>
</dbReference>
<dbReference type="PIRSF" id="PIRSF016262">
    <property type="entry name" value="LPLase"/>
    <property type="match status" value="1"/>
</dbReference>
<evidence type="ECO:0000256" key="3">
    <source>
        <dbReference type="ARBA" id="ARBA00023315"/>
    </source>
</evidence>
<accession>A0A8J7YJY0</accession>
<dbReference type="Pfam" id="PF21948">
    <property type="entry name" value="LplA-B_cat"/>
    <property type="match status" value="1"/>
</dbReference>
<keyword evidence="2 4" id="KW-0808">Transferase</keyword>
<dbReference type="Gene3D" id="3.30.930.10">
    <property type="entry name" value="Bira Bifunctional Protein, Domain 2"/>
    <property type="match status" value="1"/>
</dbReference>
<dbReference type="GO" id="GO:0009249">
    <property type="term" value="P:protein lipoylation"/>
    <property type="evidence" value="ECO:0007669"/>
    <property type="project" value="InterPro"/>
</dbReference>
<comment type="subcellular location">
    <subcellularLocation>
        <location evidence="4">Cytoplasm</location>
    </subcellularLocation>
</comment>
<gene>
    <name evidence="4 10" type="primary">lipB</name>
    <name evidence="10" type="ORF">J9259_05945</name>
</gene>
<evidence type="ECO:0000259" key="9">
    <source>
        <dbReference type="PROSITE" id="PS51733"/>
    </source>
</evidence>
<dbReference type="AlphaFoldDB" id="A0A8J7YJY0"/>
<organism evidence="10 11">
    <name type="scientific">Candidatus Sysuiplasma superficiale</name>
    <dbReference type="NCBI Taxonomy" id="2823368"/>
    <lineage>
        <taxon>Archaea</taxon>
        <taxon>Methanobacteriati</taxon>
        <taxon>Thermoplasmatota</taxon>
        <taxon>Thermoplasmata</taxon>
        <taxon>Candidatus Sysuiplasmatales</taxon>
        <taxon>Candidatus Sysuiplasmataceae</taxon>
        <taxon>Candidatus Sysuiplasma</taxon>
    </lineage>
</organism>
<evidence type="ECO:0000256" key="5">
    <source>
        <dbReference type="PIRNR" id="PIRNR016262"/>
    </source>
</evidence>
<comment type="miscellaneous">
    <text evidence="4">In the reaction, the free carboxyl group of octanoic acid is attached via an amide linkage to the epsilon-amino group of a specific lysine residue of lipoyl domains of lipoate-dependent enzymes.</text>
</comment>
<protein>
    <recommendedName>
        <fullName evidence="4">Probable octanoyltransferase</fullName>
        <ecNumber evidence="4">2.3.1.181</ecNumber>
    </recommendedName>
    <alternativeName>
        <fullName evidence="4">Lipoate-protein ligase B</fullName>
    </alternativeName>
    <alternativeName>
        <fullName evidence="4">Lipoyl/octanoyl transferase</fullName>
    </alternativeName>
    <alternativeName>
        <fullName evidence="4">Octanoyl-[acyl-carrier-protein]-protein N-octanoyltransferase</fullName>
    </alternativeName>
</protein>
<dbReference type="EC" id="2.3.1.181" evidence="4"/>
<feature type="binding site" evidence="4 7">
    <location>
        <begin position="87"/>
        <end position="94"/>
    </location>
    <ligand>
        <name>substrate</name>
    </ligand>
</feature>
<dbReference type="InterPro" id="IPR000544">
    <property type="entry name" value="Octanoyltransferase"/>
</dbReference>
<evidence type="ECO:0000256" key="7">
    <source>
        <dbReference type="PIRSR" id="PIRSR016262-2"/>
    </source>
</evidence>
<dbReference type="UniPathway" id="UPA00538">
    <property type="reaction ID" value="UER00592"/>
</dbReference>
<evidence type="ECO:0000313" key="10">
    <source>
        <dbReference type="EMBL" id="MBX8632042.1"/>
    </source>
</evidence>
<dbReference type="PROSITE" id="PS01313">
    <property type="entry name" value="LIPB"/>
    <property type="match status" value="1"/>
</dbReference>
<feature type="binding site" evidence="4 7">
    <location>
        <begin position="154"/>
        <end position="156"/>
    </location>
    <ligand>
        <name>substrate</name>
    </ligand>
</feature>
<dbReference type="Proteomes" id="UP000716004">
    <property type="component" value="Unassembled WGS sequence"/>
</dbReference>
<dbReference type="PROSITE" id="PS51733">
    <property type="entry name" value="BPL_LPL_CATALYTIC"/>
    <property type="match status" value="1"/>
</dbReference>
<evidence type="ECO:0000313" key="11">
    <source>
        <dbReference type="Proteomes" id="UP000716004"/>
    </source>
</evidence>
<proteinExistence type="inferred from homology"/>
<evidence type="ECO:0000256" key="6">
    <source>
        <dbReference type="PIRSR" id="PIRSR016262-1"/>
    </source>
</evidence>
<reference evidence="10" key="1">
    <citation type="submission" date="2021-04" db="EMBL/GenBank/DDBJ databases">
        <title>Genomic insights into ecological role and evolution of a novel Thermoplasmata order Candidatus Sysuiplasmatales.</title>
        <authorList>
            <person name="Yuan Y."/>
        </authorList>
    </citation>
    <scope>NUCLEOTIDE SEQUENCE</scope>
    <source>
        <strain evidence="10">YP2-bin.285</strain>
    </source>
</reference>
<dbReference type="InterPro" id="IPR045864">
    <property type="entry name" value="aa-tRNA-synth_II/BPL/LPL"/>
</dbReference>
<feature type="active site" description="Acyl-thioester intermediate" evidence="4 6">
    <location>
        <position position="185"/>
    </location>
</feature>
<sequence>MLDVADGVRNGGVKAGGSDGRRCNILRLGTTDYGECLSLQRKLLLLRQTSSIYDSLLLTQHHPVVTFGRNYTGELPDLPVPVFSIERGGEGTYHCPGQFVAYPIINLADNGLGVRTLVKKLQAVAVASLRSFGIESEGRLEPVGIWTGNMKIGSIGIAVKRWVTFHGIAININNDLDGFNMIKPCGLDSSVMTSAARILGHTISFGEFEESFISNFMREFGFTPTERSSAELLRQ</sequence>
<dbReference type="CDD" id="cd16444">
    <property type="entry name" value="LipB"/>
    <property type="match status" value="1"/>
</dbReference>
<dbReference type="NCBIfam" id="TIGR00214">
    <property type="entry name" value="lipB"/>
    <property type="match status" value="1"/>
</dbReference>
<comment type="pathway">
    <text evidence="1 4 5">Protein modification; protein lipoylation via endogenous pathway; protein N(6)-(lipoyl)lysine from octanoyl-[acyl-carrier-protein]: step 1/2.</text>
</comment>
<feature type="domain" description="BPL/LPL catalytic" evidence="9">
    <location>
        <begin position="50"/>
        <end position="224"/>
    </location>
</feature>
<feature type="site" description="Lowers pKa of active site Cys" evidence="4 8">
    <location>
        <position position="151"/>
    </location>
</feature>
<dbReference type="SUPFAM" id="SSF55681">
    <property type="entry name" value="Class II aaRS and biotin synthetases"/>
    <property type="match status" value="1"/>
</dbReference>
<comment type="catalytic activity">
    <reaction evidence="4 5">
        <text>octanoyl-[ACP] + L-lysyl-[protein] = N(6)-octanoyl-L-lysyl-[protein] + holo-[ACP] + H(+)</text>
        <dbReference type="Rhea" id="RHEA:17665"/>
        <dbReference type="Rhea" id="RHEA-COMP:9636"/>
        <dbReference type="Rhea" id="RHEA-COMP:9685"/>
        <dbReference type="Rhea" id="RHEA-COMP:9752"/>
        <dbReference type="Rhea" id="RHEA-COMP:9928"/>
        <dbReference type="ChEBI" id="CHEBI:15378"/>
        <dbReference type="ChEBI" id="CHEBI:29969"/>
        <dbReference type="ChEBI" id="CHEBI:64479"/>
        <dbReference type="ChEBI" id="CHEBI:78463"/>
        <dbReference type="ChEBI" id="CHEBI:78809"/>
        <dbReference type="EC" id="2.3.1.181"/>
    </reaction>
</comment>
<comment type="similarity">
    <text evidence="4 5">Belongs to the LipB family.</text>
</comment>
<dbReference type="HAMAP" id="MF_00013">
    <property type="entry name" value="LipB"/>
    <property type="match status" value="1"/>
</dbReference>
<dbReference type="EMBL" id="JAGVSJ010000013">
    <property type="protein sequence ID" value="MBX8632042.1"/>
    <property type="molecule type" value="Genomic_DNA"/>
</dbReference>
<dbReference type="GO" id="GO:0033819">
    <property type="term" value="F:lipoyl(octanoyl) transferase activity"/>
    <property type="evidence" value="ECO:0007669"/>
    <property type="project" value="UniProtKB-EC"/>
</dbReference>
<comment type="caution">
    <text evidence="10">The sequence shown here is derived from an EMBL/GenBank/DDBJ whole genome shotgun (WGS) entry which is preliminary data.</text>
</comment>
<evidence type="ECO:0000256" key="8">
    <source>
        <dbReference type="PIRSR" id="PIRSR016262-3"/>
    </source>
</evidence>
<dbReference type="InterPro" id="IPR004143">
    <property type="entry name" value="BPL_LPL_catalytic"/>
</dbReference>
<dbReference type="PANTHER" id="PTHR10993:SF7">
    <property type="entry name" value="LIPOYLTRANSFERASE 2, MITOCHONDRIAL-RELATED"/>
    <property type="match status" value="1"/>
</dbReference>
<feature type="binding site" evidence="4 7">
    <location>
        <begin position="167"/>
        <end position="169"/>
    </location>
    <ligand>
        <name>substrate</name>
    </ligand>
</feature>
<dbReference type="InterPro" id="IPR020605">
    <property type="entry name" value="Octanoyltransferase_CS"/>
</dbReference>
<dbReference type="GO" id="GO:0005737">
    <property type="term" value="C:cytoplasm"/>
    <property type="evidence" value="ECO:0007669"/>
    <property type="project" value="UniProtKB-SubCell"/>
</dbReference>
<keyword evidence="4" id="KW-0963">Cytoplasm</keyword>